<keyword evidence="3" id="KW-1185">Reference proteome</keyword>
<gene>
    <name evidence="2" type="ORF">FA09DRAFT_339767</name>
</gene>
<accession>A0A316Z5F0</accession>
<evidence type="ECO:0008006" key="4">
    <source>
        <dbReference type="Google" id="ProtNLM"/>
    </source>
</evidence>
<dbReference type="RefSeq" id="XP_025597108.1">
    <property type="nucleotide sequence ID" value="XM_025744247.1"/>
</dbReference>
<dbReference type="AlphaFoldDB" id="A0A316Z5F0"/>
<evidence type="ECO:0000256" key="1">
    <source>
        <dbReference type="SAM" id="SignalP"/>
    </source>
</evidence>
<proteinExistence type="predicted"/>
<dbReference type="EMBL" id="KZ819297">
    <property type="protein sequence ID" value="PWN96829.1"/>
    <property type="molecule type" value="Genomic_DNA"/>
</dbReference>
<sequence>MQLTTLLALLGVATLAAAYDPVYVKYPSGYNVDSYCKAWRCACVNYVPQDTGLEFRSFDCRPPKLARQQGQVIAACHFVHTNGAQPEEVDPNKHIAAATGGTIV</sequence>
<evidence type="ECO:0000313" key="2">
    <source>
        <dbReference type="EMBL" id="PWN96829.1"/>
    </source>
</evidence>
<feature type="chain" id="PRO_5016279397" description="Secreted protein" evidence="1">
    <location>
        <begin position="19"/>
        <end position="104"/>
    </location>
</feature>
<feature type="signal peptide" evidence="1">
    <location>
        <begin position="1"/>
        <end position="18"/>
    </location>
</feature>
<dbReference type="GeneID" id="37271791"/>
<keyword evidence="1" id="KW-0732">Signal</keyword>
<dbReference type="OrthoDB" id="2568950at2759"/>
<dbReference type="Proteomes" id="UP000245946">
    <property type="component" value="Unassembled WGS sequence"/>
</dbReference>
<name>A0A316Z5F0_9BASI</name>
<reference evidence="2 3" key="1">
    <citation type="journal article" date="2018" name="Mol. Biol. Evol.">
        <title>Broad Genomic Sampling Reveals a Smut Pathogenic Ancestry of the Fungal Clade Ustilaginomycotina.</title>
        <authorList>
            <person name="Kijpornyongpan T."/>
            <person name="Mondo S.J."/>
            <person name="Barry K."/>
            <person name="Sandor L."/>
            <person name="Lee J."/>
            <person name="Lipzen A."/>
            <person name="Pangilinan J."/>
            <person name="LaButti K."/>
            <person name="Hainaut M."/>
            <person name="Henrissat B."/>
            <person name="Grigoriev I.V."/>
            <person name="Spatafora J.W."/>
            <person name="Aime M.C."/>
        </authorList>
    </citation>
    <scope>NUCLEOTIDE SEQUENCE [LARGE SCALE GENOMIC DNA]</scope>
    <source>
        <strain evidence="2 3">MCA 4186</strain>
    </source>
</reference>
<evidence type="ECO:0000313" key="3">
    <source>
        <dbReference type="Proteomes" id="UP000245946"/>
    </source>
</evidence>
<protein>
    <recommendedName>
        <fullName evidence="4">Secreted protein</fullName>
    </recommendedName>
</protein>
<organism evidence="2 3">
    <name type="scientific">Tilletiopsis washingtonensis</name>
    <dbReference type="NCBI Taxonomy" id="58919"/>
    <lineage>
        <taxon>Eukaryota</taxon>
        <taxon>Fungi</taxon>
        <taxon>Dikarya</taxon>
        <taxon>Basidiomycota</taxon>
        <taxon>Ustilaginomycotina</taxon>
        <taxon>Exobasidiomycetes</taxon>
        <taxon>Entylomatales</taxon>
        <taxon>Entylomatales incertae sedis</taxon>
        <taxon>Tilletiopsis</taxon>
    </lineage>
</organism>